<evidence type="ECO:0000256" key="6">
    <source>
        <dbReference type="ARBA" id="ARBA00023002"/>
    </source>
</evidence>
<feature type="chain" id="PRO_5029692734" evidence="10">
    <location>
        <begin position="27"/>
        <end position="390"/>
    </location>
</feature>
<keyword evidence="5" id="KW-0574">Periplasm</keyword>
<feature type="binding site" description="covalent" evidence="8">
    <location>
        <position position="77"/>
    </location>
    <ligand>
        <name>heme c</name>
        <dbReference type="ChEBI" id="CHEBI:61717"/>
        <label>1</label>
    </ligand>
</feature>
<dbReference type="GO" id="GO:0046872">
    <property type="term" value="F:metal ion binding"/>
    <property type="evidence" value="ECO:0007669"/>
    <property type="project" value="UniProtKB-KW"/>
</dbReference>
<dbReference type="Gene3D" id="1.10.760.10">
    <property type="entry name" value="Cytochrome c-like domain"/>
    <property type="match status" value="2"/>
</dbReference>
<protein>
    <submittedName>
        <fullName evidence="12">Cytochrome-c peroxidase</fullName>
    </submittedName>
</protein>
<organism evidence="12 13">
    <name type="scientific">Spirosoma arboris</name>
    <dbReference type="NCBI Taxonomy" id="2682092"/>
    <lineage>
        <taxon>Bacteria</taxon>
        <taxon>Pseudomonadati</taxon>
        <taxon>Bacteroidota</taxon>
        <taxon>Cytophagia</taxon>
        <taxon>Cytophagales</taxon>
        <taxon>Cytophagaceae</taxon>
        <taxon>Spirosoma</taxon>
    </lineage>
</organism>
<dbReference type="RefSeq" id="WP_157585314.1">
    <property type="nucleotide sequence ID" value="NZ_WPIN01000004.1"/>
</dbReference>
<feature type="binding site" description="covalent" evidence="8">
    <location>
        <position position="259"/>
    </location>
    <ligand>
        <name>heme c</name>
        <dbReference type="ChEBI" id="CHEBI:61717"/>
        <label>2</label>
    </ligand>
</feature>
<comment type="caution">
    <text evidence="12">The sequence shown here is derived from an EMBL/GenBank/DDBJ whole genome shotgun (WGS) entry which is preliminary data.</text>
</comment>
<dbReference type="InterPro" id="IPR036909">
    <property type="entry name" value="Cyt_c-like_dom_sf"/>
</dbReference>
<dbReference type="SUPFAM" id="SSF46626">
    <property type="entry name" value="Cytochrome c"/>
    <property type="match status" value="2"/>
</dbReference>
<dbReference type="InterPro" id="IPR009056">
    <property type="entry name" value="Cyt_c-like_dom"/>
</dbReference>
<dbReference type="InterPro" id="IPR026259">
    <property type="entry name" value="MauG/Cytc_peroxidase"/>
</dbReference>
<name>A0A7K1SAR2_9BACT</name>
<sequence>MKLKRNVELGVLMASFCLFTMAILDACTKQADVVNPAFPTAITSITSTTASTGEAQIALGKALFWDPILSGGKDVACATCHHPNNAYTDGLDLSLGENAVGYGSARHFLLPNDVSFTKRNSQTILNTAYNGMDANGLFNPTTAPMFWDSRTASLELQANGPLTTFEEMRGHAYTDILTLDSLVSRLSAIAGYQSLFQQAFGAQQSITTTTIGKALAAFERTLTATDSPFDRYQKGDKTAMTALQIQGLQTFTNKNCTTCHSGTMFSDYQSHVLSVPDNTKLTASDAGVHGTYAFRTPSLRNVGLTAPYMHSGVFQTLGQVVAFYDRIGAGNSQNPHVSRQQLDTNLRRINLNNNEQAQIVAFLSALTDTNFDKSIPTSVPSKLNPGGNIR</sequence>
<dbReference type="PROSITE" id="PS51007">
    <property type="entry name" value="CYTC"/>
    <property type="match status" value="2"/>
</dbReference>
<evidence type="ECO:0000256" key="1">
    <source>
        <dbReference type="ARBA" id="ARBA00004418"/>
    </source>
</evidence>
<feature type="domain" description="Cytochrome c" evidence="11">
    <location>
        <begin position="242"/>
        <end position="367"/>
    </location>
</feature>
<proteinExistence type="predicted"/>
<comment type="subcellular location">
    <subcellularLocation>
        <location evidence="1">Periplasm</location>
    </subcellularLocation>
</comment>
<feature type="binding site" description="covalent" evidence="8">
    <location>
        <position position="80"/>
    </location>
    <ligand>
        <name>heme c</name>
        <dbReference type="ChEBI" id="CHEBI:61717"/>
        <label>1</label>
    </ligand>
</feature>
<evidence type="ECO:0000256" key="5">
    <source>
        <dbReference type="ARBA" id="ARBA00022764"/>
    </source>
</evidence>
<dbReference type="AlphaFoldDB" id="A0A7K1SAR2"/>
<feature type="domain" description="Cytochrome c" evidence="11">
    <location>
        <begin position="55"/>
        <end position="166"/>
    </location>
</feature>
<keyword evidence="4 10" id="KW-0732">Signal</keyword>
<gene>
    <name evidence="12" type="ORF">GO755_12845</name>
</gene>
<dbReference type="GO" id="GO:0020037">
    <property type="term" value="F:heme binding"/>
    <property type="evidence" value="ECO:0007669"/>
    <property type="project" value="InterPro"/>
</dbReference>
<keyword evidence="6" id="KW-0560">Oxidoreductase</keyword>
<evidence type="ECO:0000313" key="13">
    <source>
        <dbReference type="Proteomes" id="UP000436006"/>
    </source>
</evidence>
<evidence type="ECO:0000256" key="7">
    <source>
        <dbReference type="ARBA" id="ARBA00023004"/>
    </source>
</evidence>
<keyword evidence="13" id="KW-1185">Reference proteome</keyword>
<dbReference type="PIRSF" id="PIRSF000294">
    <property type="entry name" value="Cytochrome-c_peroxidase"/>
    <property type="match status" value="1"/>
</dbReference>
<dbReference type="InterPro" id="IPR004852">
    <property type="entry name" value="Di-haem_cyt_c_peroxidsae"/>
</dbReference>
<dbReference type="Proteomes" id="UP000436006">
    <property type="component" value="Unassembled WGS sequence"/>
</dbReference>
<accession>A0A7K1SAR2</accession>
<evidence type="ECO:0000313" key="12">
    <source>
        <dbReference type="EMBL" id="MVM30922.1"/>
    </source>
</evidence>
<evidence type="ECO:0000259" key="11">
    <source>
        <dbReference type="PROSITE" id="PS51007"/>
    </source>
</evidence>
<dbReference type="GO" id="GO:0009055">
    <property type="term" value="F:electron transfer activity"/>
    <property type="evidence" value="ECO:0007669"/>
    <property type="project" value="InterPro"/>
</dbReference>
<dbReference type="Pfam" id="PF03150">
    <property type="entry name" value="CCP_MauG"/>
    <property type="match status" value="1"/>
</dbReference>
<comment type="cofactor">
    <cofactor evidence="8">
        <name>heme</name>
        <dbReference type="ChEBI" id="CHEBI:30413"/>
    </cofactor>
    <text evidence="8">Binds 2 heme groups.</text>
</comment>
<keyword evidence="2 8" id="KW-0349">Heme</keyword>
<dbReference type="InterPro" id="IPR051395">
    <property type="entry name" value="Cytochrome_c_Peroxidase/MauG"/>
</dbReference>
<feature type="binding site" description="covalent" evidence="8">
    <location>
        <position position="256"/>
    </location>
    <ligand>
        <name>heme c</name>
        <dbReference type="ChEBI" id="CHEBI:61717"/>
        <label>2</label>
    </ligand>
</feature>
<feature type="binding site" description="axial binding residue" evidence="9">
    <location>
        <position position="81"/>
    </location>
    <ligand>
        <name>heme c</name>
        <dbReference type="ChEBI" id="CHEBI:61717"/>
        <label>1</label>
    </ligand>
    <ligandPart>
        <name>Fe</name>
        <dbReference type="ChEBI" id="CHEBI:18248"/>
    </ligandPart>
</feature>
<dbReference type="EMBL" id="WPIN01000004">
    <property type="protein sequence ID" value="MVM30922.1"/>
    <property type="molecule type" value="Genomic_DNA"/>
</dbReference>
<comment type="PTM">
    <text evidence="8">Binds 2 heme groups per subunit.</text>
</comment>
<evidence type="ECO:0000256" key="10">
    <source>
        <dbReference type="SAM" id="SignalP"/>
    </source>
</evidence>
<dbReference type="GO" id="GO:0004130">
    <property type="term" value="F:cytochrome-c peroxidase activity"/>
    <property type="evidence" value="ECO:0007669"/>
    <property type="project" value="TreeGrafter"/>
</dbReference>
<keyword evidence="12" id="KW-0575">Peroxidase</keyword>
<dbReference type="PANTHER" id="PTHR30600:SF10">
    <property type="entry name" value="BLL6722 PROTEIN"/>
    <property type="match status" value="1"/>
</dbReference>
<evidence type="ECO:0000256" key="9">
    <source>
        <dbReference type="PIRSR" id="PIRSR000294-2"/>
    </source>
</evidence>
<dbReference type="GO" id="GO:0042597">
    <property type="term" value="C:periplasmic space"/>
    <property type="evidence" value="ECO:0007669"/>
    <property type="project" value="UniProtKB-SubCell"/>
</dbReference>
<keyword evidence="7 9" id="KW-0408">Iron</keyword>
<evidence type="ECO:0000256" key="4">
    <source>
        <dbReference type="ARBA" id="ARBA00022729"/>
    </source>
</evidence>
<dbReference type="PANTHER" id="PTHR30600">
    <property type="entry name" value="CYTOCHROME C PEROXIDASE-RELATED"/>
    <property type="match status" value="1"/>
</dbReference>
<feature type="signal peptide" evidence="10">
    <location>
        <begin position="1"/>
        <end position="26"/>
    </location>
</feature>
<evidence type="ECO:0000256" key="3">
    <source>
        <dbReference type="ARBA" id="ARBA00022723"/>
    </source>
</evidence>
<evidence type="ECO:0000256" key="2">
    <source>
        <dbReference type="ARBA" id="ARBA00022617"/>
    </source>
</evidence>
<keyword evidence="3 9" id="KW-0479">Metal-binding</keyword>
<evidence type="ECO:0000256" key="8">
    <source>
        <dbReference type="PIRSR" id="PIRSR000294-1"/>
    </source>
</evidence>
<reference evidence="12 13" key="1">
    <citation type="submission" date="2019-12" db="EMBL/GenBank/DDBJ databases">
        <title>Spirosoma sp. HMF4905 genome sequencing and assembly.</title>
        <authorList>
            <person name="Kang H."/>
            <person name="Cha I."/>
            <person name="Kim H."/>
            <person name="Joh K."/>
        </authorList>
    </citation>
    <scope>NUCLEOTIDE SEQUENCE [LARGE SCALE GENOMIC DNA]</scope>
    <source>
        <strain evidence="12 13">HMF4905</strain>
    </source>
</reference>
<feature type="binding site" description="axial binding residue" evidence="9">
    <location>
        <position position="260"/>
    </location>
    <ligand>
        <name>heme c</name>
        <dbReference type="ChEBI" id="CHEBI:61717"/>
        <label>2</label>
    </ligand>
    <ligandPart>
        <name>Fe</name>
        <dbReference type="ChEBI" id="CHEBI:18248"/>
    </ligandPart>
</feature>